<evidence type="ECO:0000313" key="4">
    <source>
        <dbReference type="EMBL" id="RUQ84270.1"/>
    </source>
</evidence>
<sequence length="1350" mass="141601">MNNLAGFSLRNRSLITLLALVAAAFGAISFASMRQDLLPAVASANVSIVTSYDGAAPDVVDTEVSQVVETIVESVDGLVSTTTYSGTDLSLVTATFELGLDTTEIVKQLSTKLAENSALLPDDVKPQVSGASVDDFPVMQFAVSPGDTQFTTTLQDSISQRIEGLDGVREARFVGVAPDQMRVEIDQAKSDETGIGVQELKAAIVSGGLVEASGSITEGDRTFAVQSGKAVASADDVAALPVVAPATGSTMTVGDVSSVRQMVAGASVAARVDGEPTVVLLVSKVPNANAVELSRSVTAEMASLDEQYDLDSTVVFDQSPYIEKSIETLTTEGLIGLVCAVIVVLFFLGSVRTTLVTAVSIPASLLLAGVAMNAVGFSINMITLAALTVAIGRVVDDSIVVVESIERQMLVSSDRISAITTGVSSVAGAVLSSTLTTVAVFLPIAYISGTLGELFRPFALTAAAAMLASLVVSLTVVPVLAYWFVRPRGLGTSAVRFDERVRTRLDDVYRPLLTWSLAHRGRVVAFSLAVLAATAALIPGLSTGYLAPLGDTQIRVLQRLDPATSIDAQKTAADVVEGELTGIDGVERVQTSLRSSGSVLRDAALGGGGGLASYLVSTDDGVDQTAMIDDIRDRLEDRADDGSLGELDYSITSDMDFSAGIEISVTALDDSSLSEAVQTVTTEIEGLDSVADAESTLASTVERLDVDVDGATAVEYGLTDQEVREAVANALSMTDAGDMIVDGDPVQIVIMPGRTVSTTADLSNVPISTPVHGDVPLSTFATVEKVDGPIVVQSQQGLRSAVITVSPRTDNLGATSDDLATAIDGIDLPDGAQVRLGGAVTARIDAFAQMGVISLIAVLIVYTIMVATFRSLLQPALLLVAVPFAATGGAVVQRVTGEPVGVPSLIGCLMLVGIVVTNSIVLIDLVNQRRAAGVALYDAILDGATRRIRPILMTAAATVSALVPMALGFTNSSAFISRPLALVVIGGLVSSTLLTLIVLPVLYSLLEGHRGRRDTAAAERAERAERADIDAEDRRVRTASSLHSGGAQRKRPTPHAVRVGRTTQRSTPSSVGAHRSERPNAPGDVEHRSAATRRTVLPVDRRGRTRARQTTGDRPADRSTSRKATDERFDDLERTTRLSPAGLVPPNVAPSSPAPPVPLISLPSDTAWPVSASMSTRYADRPVETPPQYVAFSQSEERTPAATVHTWWTSNVSGPLPVLMLDPFTPHVTHGMGIAEPTRALDVDGRTLSLEQFAMVRALSSVLRDDLHGYAYFAAQLVLWEIVGAAATPGIDVRVPAGDTDAVAREFDALYDAIRHAARDTDDALWVITPTSPAEPRMLVSDLSRPRPAT</sequence>
<keyword evidence="2" id="KW-1133">Transmembrane helix</keyword>
<feature type="transmembrane region" description="Helical" evidence="2">
    <location>
        <begin position="902"/>
        <end position="923"/>
    </location>
</feature>
<dbReference type="EMBL" id="RZGY01000003">
    <property type="protein sequence ID" value="RUQ84270.1"/>
    <property type="molecule type" value="Genomic_DNA"/>
</dbReference>
<evidence type="ECO:0000313" key="3">
    <source>
        <dbReference type="EMBL" id="PSL36757.1"/>
    </source>
</evidence>
<evidence type="ECO:0000256" key="1">
    <source>
        <dbReference type="SAM" id="MobiDB-lite"/>
    </source>
</evidence>
<protein>
    <submittedName>
        <fullName evidence="4">Efflux RND transporter permease subunit</fullName>
    </submittedName>
    <submittedName>
        <fullName evidence="3">HAE1 family hydrophobic/amphiphilic exporter-1</fullName>
    </submittedName>
</protein>
<reference evidence="4 6" key="2">
    <citation type="submission" date="2018-12" db="EMBL/GenBank/DDBJ databases">
        <authorList>
            <person name="hu s."/>
            <person name="Xu Y."/>
            <person name="Xu B."/>
            <person name="Li F."/>
        </authorList>
    </citation>
    <scope>NUCLEOTIDE SEQUENCE [LARGE SCALE GENOMIC DNA]</scope>
    <source>
        <strain evidence="4 6">KSW2-17</strain>
    </source>
</reference>
<feature type="compositionally biased region" description="Basic and acidic residues" evidence="1">
    <location>
        <begin position="1013"/>
        <end position="1036"/>
    </location>
</feature>
<feature type="transmembrane region" description="Helical" evidence="2">
    <location>
        <begin position="458"/>
        <end position="485"/>
    </location>
</feature>
<feature type="transmembrane region" description="Helical" evidence="2">
    <location>
        <begin position="523"/>
        <end position="547"/>
    </location>
</feature>
<dbReference type="Proteomes" id="UP000268291">
    <property type="component" value="Unassembled WGS sequence"/>
</dbReference>
<keyword evidence="2" id="KW-0472">Membrane</keyword>
<dbReference type="PANTHER" id="PTHR32063">
    <property type="match status" value="1"/>
</dbReference>
<feature type="transmembrane region" description="Helical" evidence="2">
    <location>
        <begin position="416"/>
        <end position="446"/>
    </location>
</feature>
<dbReference type="SUPFAM" id="SSF82866">
    <property type="entry name" value="Multidrug efflux transporter AcrB transmembrane domain"/>
    <property type="match status" value="2"/>
</dbReference>
<dbReference type="Proteomes" id="UP000241203">
    <property type="component" value="Unassembled WGS sequence"/>
</dbReference>
<accession>A0A2P8GS23</accession>
<feature type="transmembrane region" description="Helical" evidence="2">
    <location>
        <begin position="951"/>
        <end position="969"/>
    </location>
</feature>
<dbReference type="GO" id="GO:0042910">
    <property type="term" value="F:xenobiotic transmembrane transporter activity"/>
    <property type="evidence" value="ECO:0007669"/>
    <property type="project" value="TreeGrafter"/>
</dbReference>
<dbReference type="Gene3D" id="3.30.2090.10">
    <property type="entry name" value="Multidrug efflux transporter AcrB TolC docking domain, DN and DC subdomains"/>
    <property type="match status" value="2"/>
</dbReference>
<dbReference type="GO" id="GO:0005886">
    <property type="term" value="C:plasma membrane"/>
    <property type="evidence" value="ECO:0007669"/>
    <property type="project" value="TreeGrafter"/>
</dbReference>
<evidence type="ECO:0000256" key="2">
    <source>
        <dbReference type="SAM" id="Phobius"/>
    </source>
</evidence>
<keyword evidence="2" id="KW-0812">Transmembrane</keyword>
<feature type="region of interest" description="Disordered" evidence="1">
    <location>
        <begin position="1013"/>
        <end position="1157"/>
    </location>
</feature>
<dbReference type="Gene3D" id="3.30.70.1320">
    <property type="entry name" value="Multidrug efflux transporter AcrB pore domain like"/>
    <property type="match status" value="1"/>
</dbReference>
<dbReference type="PRINTS" id="PR00702">
    <property type="entry name" value="ACRIFLAVINRP"/>
</dbReference>
<feature type="compositionally biased region" description="Basic and acidic residues" evidence="1">
    <location>
        <begin position="1114"/>
        <end position="1136"/>
    </location>
</feature>
<reference evidence="3 5" key="1">
    <citation type="submission" date="2018-03" db="EMBL/GenBank/DDBJ databases">
        <title>Genomic Encyclopedia of Archaeal and Bacterial Type Strains, Phase II (KMG-II): from individual species to whole genera.</title>
        <authorList>
            <person name="Goeker M."/>
        </authorList>
    </citation>
    <scope>NUCLEOTIDE SEQUENCE [LARGE SCALE GENOMIC DNA]</scope>
    <source>
        <strain evidence="3 5">DSM 21548</strain>
    </source>
</reference>
<dbReference type="Pfam" id="PF00873">
    <property type="entry name" value="ACR_tran"/>
    <property type="match status" value="1"/>
</dbReference>
<feature type="transmembrane region" description="Helical" evidence="2">
    <location>
        <begin position="846"/>
        <end position="869"/>
    </location>
</feature>
<dbReference type="PANTHER" id="PTHR32063:SF0">
    <property type="entry name" value="SWARMING MOTILITY PROTEIN SWRC"/>
    <property type="match status" value="1"/>
</dbReference>
<organism evidence="3 5">
    <name type="scientific">Labedella gwakjiensis</name>
    <dbReference type="NCBI Taxonomy" id="390269"/>
    <lineage>
        <taxon>Bacteria</taxon>
        <taxon>Bacillati</taxon>
        <taxon>Actinomycetota</taxon>
        <taxon>Actinomycetes</taxon>
        <taxon>Micrococcales</taxon>
        <taxon>Microbacteriaceae</taxon>
        <taxon>Labedella</taxon>
    </lineage>
</organism>
<keyword evidence="6" id="KW-1185">Reference proteome</keyword>
<feature type="transmembrane region" description="Helical" evidence="2">
    <location>
        <begin position="981"/>
        <end position="1003"/>
    </location>
</feature>
<name>A0A2P8GS23_9MICO</name>
<dbReference type="SUPFAM" id="SSF82714">
    <property type="entry name" value="Multidrug efflux transporter AcrB TolC docking domain, DN and DC subdomains"/>
    <property type="match status" value="2"/>
</dbReference>
<dbReference type="InterPro" id="IPR027463">
    <property type="entry name" value="AcrB_DN_DC_subdom"/>
</dbReference>
<feature type="transmembrane region" description="Helical" evidence="2">
    <location>
        <begin position="876"/>
        <end position="896"/>
    </location>
</feature>
<proteinExistence type="predicted"/>
<dbReference type="Gene3D" id="1.20.1640.10">
    <property type="entry name" value="Multidrug efflux transporter AcrB transmembrane domain"/>
    <property type="match status" value="2"/>
</dbReference>
<dbReference type="OrthoDB" id="3306666at2"/>
<evidence type="ECO:0000313" key="5">
    <source>
        <dbReference type="Proteomes" id="UP000241203"/>
    </source>
</evidence>
<dbReference type="Gene3D" id="3.30.70.1440">
    <property type="entry name" value="Multidrug efflux transporter AcrB pore domain"/>
    <property type="match status" value="1"/>
</dbReference>
<dbReference type="SUPFAM" id="SSF82693">
    <property type="entry name" value="Multidrug efflux transporter AcrB pore domain, PN1, PN2, PC1 and PC2 subdomains"/>
    <property type="match status" value="2"/>
</dbReference>
<feature type="transmembrane region" description="Helical" evidence="2">
    <location>
        <begin position="329"/>
        <end position="348"/>
    </location>
</feature>
<evidence type="ECO:0000313" key="6">
    <source>
        <dbReference type="Proteomes" id="UP000268291"/>
    </source>
</evidence>
<dbReference type="InterPro" id="IPR001036">
    <property type="entry name" value="Acrflvin-R"/>
</dbReference>
<dbReference type="RefSeq" id="WP_106561998.1">
    <property type="nucleotide sequence ID" value="NZ_PYAU01000001.1"/>
</dbReference>
<gene>
    <name evidence="3" type="ORF">CLV49_0355</name>
    <name evidence="4" type="ORF">ELQ93_15755</name>
</gene>
<feature type="compositionally biased region" description="Basic and acidic residues" evidence="1">
    <location>
        <begin position="1074"/>
        <end position="1089"/>
    </location>
</feature>
<dbReference type="EMBL" id="PYAU01000001">
    <property type="protein sequence ID" value="PSL36757.1"/>
    <property type="molecule type" value="Genomic_DNA"/>
</dbReference>
<feature type="compositionally biased region" description="Polar residues" evidence="1">
    <location>
        <begin position="1061"/>
        <end position="1070"/>
    </location>
</feature>
<comment type="caution">
    <text evidence="3">The sequence shown here is derived from an EMBL/GenBank/DDBJ whole genome shotgun (WGS) entry which is preliminary data.</text>
</comment>
<dbReference type="Gene3D" id="3.30.70.1430">
    <property type="entry name" value="Multidrug efflux transporter AcrB pore domain"/>
    <property type="match status" value="2"/>
</dbReference>